<sequence>MIKIKLVLGSILISMASYGQDQITLDSCINAAYLNLEFNTQAGYINEGRTHAMDGNNHYNLPTFEVNGNASIQNEQISIPIAIPGFEAPVAPLNVNRVLINFNQTIYNGNLAAKKKVIDSLQYDEQLQAMEIDKVKIKSQVIGVYATVLVVQTNIEILDGHIKVLEKKYQQLKGAVEGGVSTKSKLQVLEAERLKLQQRKTELSFNESSLLNTLNNFTGLALTTETEFHKPSPTLSHSQIITRPELLLLDSKLEGLKATYELAGNARLPYIGLFGSFGVGYPGYDIFNPDVRPMAMAGVAVKWKIWDWNKTNNDRAQLVIGQSIIQQQRSRAELAFERELIKQRSEVNKYTQLIETDDAIIIAQENVSKSISSELMNGTATASDYTSQLNTESSAKLNKELHQIQLMLAILTYNTLKGN</sequence>
<reference evidence="6" key="1">
    <citation type="submission" date="2018-06" db="EMBL/GenBank/DDBJ databases">
        <authorList>
            <person name="Zhirakovskaya E."/>
        </authorList>
    </citation>
    <scope>NUCLEOTIDE SEQUENCE</scope>
</reference>
<evidence type="ECO:0000256" key="2">
    <source>
        <dbReference type="ARBA" id="ARBA00022452"/>
    </source>
</evidence>
<evidence type="ECO:0000256" key="1">
    <source>
        <dbReference type="ARBA" id="ARBA00004442"/>
    </source>
</evidence>
<keyword evidence="2" id="KW-1134">Transmembrane beta strand</keyword>
<organism evidence="6">
    <name type="scientific">hydrothermal vent metagenome</name>
    <dbReference type="NCBI Taxonomy" id="652676"/>
    <lineage>
        <taxon>unclassified sequences</taxon>
        <taxon>metagenomes</taxon>
        <taxon>ecological metagenomes</taxon>
    </lineage>
</organism>
<dbReference type="AlphaFoldDB" id="A0A3B0UC79"/>
<dbReference type="EMBL" id="UOES01000345">
    <property type="protein sequence ID" value="VAW28088.1"/>
    <property type="molecule type" value="Genomic_DNA"/>
</dbReference>
<evidence type="ECO:0000256" key="4">
    <source>
        <dbReference type="ARBA" id="ARBA00023136"/>
    </source>
</evidence>
<comment type="subcellular location">
    <subcellularLocation>
        <location evidence="1">Cell outer membrane</location>
    </subcellularLocation>
</comment>
<dbReference type="GO" id="GO:0015288">
    <property type="term" value="F:porin activity"/>
    <property type="evidence" value="ECO:0007669"/>
    <property type="project" value="TreeGrafter"/>
</dbReference>
<dbReference type="GO" id="GO:1990281">
    <property type="term" value="C:efflux pump complex"/>
    <property type="evidence" value="ECO:0007669"/>
    <property type="project" value="TreeGrafter"/>
</dbReference>
<evidence type="ECO:0000256" key="5">
    <source>
        <dbReference type="ARBA" id="ARBA00023237"/>
    </source>
</evidence>
<evidence type="ECO:0008006" key="7">
    <source>
        <dbReference type="Google" id="ProtNLM"/>
    </source>
</evidence>
<evidence type="ECO:0000256" key="3">
    <source>
        <dbReference type="ARBA" id="ARBA00022692"/>
    </source>
</evidence>
<keyword evidence="4" id="KW-0472">Membrane</keyword>
<dbReference type="PANTHER" id="PTHR30026:SF20">
    <property type="entry name" value="OUTER MEMBRANE PROTEIN TOLC"/>
    <property type="match status" value="1"/>
</dbReference>
<dbReference type="SUPFAM" id="SSF56954">
    <property type="entry name" value="Outer membrane efflux proteins (OEP)"/>
    <property type="match status" value="1"/>
</dbReference>
<keyword evidence="5" id="KW-0998">Cell outer membrane</keyword>
<dbReference type="GO" id="GO:0015562">
    <property type="term" value="F:efflux transmembrane transporter activity"/>
    <property type="evidence" value="ECO:0007669"/>
    <property type="project" value="InterPro"/>
</dbReference>
<keyword evidence="3" id="KW-0812">Transmembrane</keyword>
<dbReference type="InterPro" id="IPR051906">
    <property type="entry name" value="TolC-like"/>
</dbReference>
<gene>
    <name evidence="6" type="ORF">MNBD_BACTEROID06-936</name>
</gene>
<accession>A0A3B0UC79</accession>
<dbReference type="Gene3D" id="1.20.1600.10">
    <property type="entry name" value="Outer membrane efflux proteins (OEP)"/>
    <property type="match status" value="1"/>
</dbReference>
<evidence type="ECO:0000313" key="6">
    <source>
        <dbReference type="EMBL" id="VAW28088.1"/>
    </source>
</evidence>
<name>A0A3B0UC79_9ZZZZ</name>
<protein>
    <recommendedName>
        <fullName evidence="7">Outer membrane efflux protein</fullName>
    </recommendedName>
</protein>
<proteinExistence type="predicted"/>
<dbReference type="GO" id="GO:0009279">
    <property type="term" value="C:cell outer membrane"/>
    <property type="evidence" value="ECO:0007669"/>
    <property type="project" value="UniProtKB-SubCell"/>
</dbReference>
<dbReference type="PANTHER" id="PTHR30026">
    <property type="entry name" value="OUTER MEMBRANE PROTEIN TOLC"/>
    <property type="match status" value="1"/>
</dbReference>